<organism evidence="2 3">
    <name type="scientific">Niveispirillum cyanobacteriorum</name>
    <dbReference type="NCBI Taxonomy" id="1612173"/>
    <lineage>
        <taxon>Bacteria</taxon>
        <taxon>Pseudomonadati</taxon>
        <taxon>Pseudomonadota</taxon>
        <taxon>Alphaproteobacteria</taxon>
        <taxon>Rhodospirillales</taxon>
        <taxon>Azospirillaceae</taxon>
        <taxon>Niveispirillum</taxon>
    </lineage>
</organism>
<dbReference type="RefSeq" id="WP_102114980.1">
    <property type="nucleotide sequence ID" value="NZ_BMGN01000001.1"/>
</dbReference>
<protein>
    <submittedName>
        <fullName evidence="2">Pyrrolo-quinoline quinone</fullName>
    </submittedName>
</protein>
<dbReference type="AlphaFoldDB" id="A0A2K9NK56"/>
<dbReference type="OrthoDB" id="5290752at2"/>
<dbReference type="InterPro" id="IPR002372">
    <property type="entry name" value="PQQ_rpt_dom"/>
</dbReference>
<keyword evidence="2" id="KW-0614">Plasmid</keyword>
<evidence type="ECO:0000313" key="2">
    <source>
        <dbReference type="EMBL" id="AUN33468.1"/>
    </source>
</evidence>
<keyword evidence="3" id="KW-1185">Reference proteome</keyword>
<dbReference type="InterPro" id="IPR015943">
    <property type="entry name" value="WD40/YVTN_repeat-like_dom_sf"/>
</dbReference>
<dbReference type="InterPro" id="IPR011047">
    <property type="entry name" value="Quinoprotein_ADH-like_sf"/>
</dbReference>
<geneLocation type="plasmid" evidence="2 3">
    <name>unnamed1</name>
</geneLocation>
<accession>A0A2K9NK56</accession>
<sequence>MADITRSATAVAARRSGAAPTRTRYPLAARLAAPLLACLLLSGCGITDWFSGDDDGPKLGGNRISVLQLQQQLEVDPQVSAAEVTLPEAVVNADWAQAGSNPAHNPGHVALGRNLSKVWSASVSGSDSSVRLLAGPVIAGGRLFVLDTDYDLHAFDAKSGKRIWKRNILREKQEGEAFGGGVAVHDNRVYATNGYGEAVAVDYDSGDIVWRRRIAGPIRSAPTVLDGRVFVSTVDNQMITLSAENGSLQWYHTGFLEPAALLGGSAPAVEGDTAIVPYSSGELFALRVENGRQSWQDSLASVRRGENLTGLADIRGLPVIADGIAYAISHSGRMAAVDIRSGQRVWEQDIGGITTPAIIGDWIFVTTNDGQVVALTRKDGRVRWITQLQQWEDEEDKEDPVLWTGPIAAGGRLLLTNNQGELVEIAVADGKVIKKTSLPASTLQAPVVAGETLYLLTEDGDLVAYR</sequence>
<dbReference type="Pfam" id="PF13360">
    <property type="entry name" value="PQQ_2"/>
    <property type="match status" value="2"/>
</dbReference>
<proteinExistence type="predicted"/>
<feature type="domain" description="Pyrrolo-quinoline quinone repeat" evidence="1">
    <location>
        <begin position="402"/>
        <end position="465"/>
    </location>
</feature>
<dbReference type="Proteomes" id="UP000234752">
    <property type="component" value="Plasmid unnamed1"/>
</dbReference>
<dbReference type="KEGG" id="ncb:C0V82_24270"/>
<dbReference type="Gene3D" id="2.130.10.10">
    <property type="entry name" value="YVTN repeat-like/Quinoprotein amine dehydrogenase"/>
    <property type="match status" value="1"/>
</dbReference>
<dbReference type="InterPro" id="IPR018391">
    <property type="entry name" value="PQQ_b-propeller_rpt"/>
</dbReference>
<evidence type="ECO:0000313" key="3">
    <source>
        <dbReference type="Proteomes" id="UP000234752"/>
    </source>
</evidence>
<feature type="domain" description="Pyrrolo-quinoline quinone repeat" evidence="1">
    <location>
        <begin position="152"/>
        <end position="386"/>
    </location>
</feature>
<name>A0A2K9NK56_9PROT</name>
<evidence type="ECO:0000259" key="1">
    <source>
        <dbReference type="Pfam" id="PF13360"/>
    </source>
</evidence>
<dbReference type="SMART" id="SM00564">
    <property type="entry name" value="PQQ"/>
    <property type="match status" value="6"/>
</dbReference>
<reference evidence="2 3" key="1">
    <citation type="submission" date="2017-12" db="EMBL/GenBank/DDBJ databases">
        <title>Genomes of bacteria within cyanobacterial aggregates.</title>
        <authorList>
            <person name="Cai H."/>
        </authorList>
    </citation>
    <scope>NUCLEOTIDE SEQUENCE [LARGE SCALE GENOMIC DNA]</scope>
    <source>
        <strain evidence="2 3">TH16</strain>
        <plasmid evidence="2 3">unnamed1</plasmid>
    </source>
</reference>
<dbReference type="PANTHER" id="PTHR34512:SF30">
    <property type="entry name" value="OUTER MEMBRANE PROTEIN ASSEMBLY FACTOR BAMB"/>
    <property type="match status" value="1"/>
</dbReference>
<gene>
    <name evidence="2" type="ORF">C0V82_24270</name>
</gene>
<dbReference type="SUPFAM" id="SSF50998">
    <property type="entry name" value="Quinoprotein alcohol dehydrogenase-like"/>
    <property type="match status" value="1"/>
</dbReference>
<dbReference type="EMBL" id="CP025613">
    <property type="protein sequence ID" value="AUN33468.1"/>
    <property type="molecule type" value="Genomic_DNA"/>
</dbReference>
<dbReference type="PANTHER" id="PTHR34512">
    <property type="entry name" value="CELL SURFACE PROTEIN"/>
    <property type="match status" value="1"/>
</dbReference>